<dbReference type="Proteomes" id="UP001149813">
    <property type="component" value="Unassembled WGS sequence"/>
</dbReference>
<feature type="transmembrane region" description="Helical" evidence="8">
    <location>
        <begin position="189"/>
        <end position="208"/>
    </location>
</feature>
<feature type="transmembrane region" description="Helical" evidence="8">
    <location>
        <begin position="309"/>
        <end position="327"/>
    </location>
</feature>
<dbReference type="InterPro" id="IPR013057">
    <property type="entry name" value="AA_transpt_TM"/>
</dbReference>
<keyword evidence="7 8" id="KW-0472">Membrane</keyword>
<feature type="transmembrane region" description="Helical" evidence="8">
    <location>
        <begin position="124"/>
        <end position="143"/>
    </location>
</feature>
<evidence type="ECO:0000256" key="7">
    <source>
        <dbReference type="ARBA" id="ARBA00023136"/>
    </source>
</evidence>
<comment type="similarity">
    <text evidence="2">Belongs to the amino acid/polyamine transporter 2 family.</text>
</comment>
<sequence>MDTAGTNSVGEAAFNVLNSIVGSGIIGLPYALNGAGMATGILMLVVVGLLSQFATYILVLAGKRTGAMHYSEVARLTLGEAGYRALSGSIVVSLFGVVATYLIILGDISASLRQTYLPDHQWATRSVLIALISYVLILPLLFFRHSGPMAKWSVVSVAALPVILLLVAVRAPLYSADSAAEYPVIVGHNLFPSLGVLSFSFCSAHAAFQNFLGLRVRTMRNWLRATTIAAWAGIAVSSLFALVGLVSFGSAVRANIFLNFPDTDGYINLARALFCLTLVLTFPLSFYPIRDTLTHVFVPGSHDGARGRAAETVFTLVTLTMVCFTATRCTDLGRAYELVGAATATTISFIFPAMIYLRGERGADLLKDVAASVPLLRAPSGGSDAADAQKAAYWRRRAGAWLTLGFGVAVFVIGTSTALQR</sequence>
<feature type="transmembrane region" description="Helical" evidence="8">
    <location>
        <begin position="269"/>
        <end position="289"/>
    </location>
</feature>
<dbReference type="EMBL" id="JANBOJ010000328">
    <property type="protein sequence ID" value="KAJ1719866.1"/>
    <property type="molecule type" value="Genomic_DNA"/>
</dbReference>
<protein>
    <recommendedName>
        <fullName evidence="9">Amino acid transporter transmembrane domain-containing protein</fullName>
    </recommendedName>
</protein>
<name>A0A9W7XSG8_9FUNG</name>
<evidence type="ECO:0000259" key="9">
    <source>
        <dbReference type="Pfam" id="PF01490"/>
    </source>
</evidence>
<feature type="transmembrane region" description="Helical" evidence="8">
    <location>
        <begin position="12"/>
        <end position="32"/>
    </location>
</feature>
<gene>
    <name evidence="10" type="ORF">LPJ53_005437</name>
</gene>
<evidence type="ECO:0000313" key="11">
    <source>
        <dbReference type="Proteomes" id="UP001149813"/>
    </source>
</evidence>
<evidence type="ECO:0000256" key="2">
    <source>
        <dbReference type="ARBA" id="ARBA00008066"/>
    </source>
</evidence>
<evidence type="ECO:0000256" key="6">
    <source>
        <dbReference type="ARBA" id="ARBA00022989"/>
    </source>
</evidence>
<dbReference type="AlphaFoldDB" id="A0A9W7XSG8"/>
<feature type="domain" description="Amino acid transporter transmembrane" evidence="9">
    <location>
        <begin position="6"/>
        <end position="358"/>
    </location>
</feature>
<dbReference type="OrthoDB" id="28208at2759"/>
<dbReference type="PANTHER" id="PTHR22950">
    <property type="entry name" value="AMINO ACID TRANSPORTER"/>
    <property type="match status" value="1"/>
</dbReference>
<evidence type="ECO:0000256" key="5">
    <source>
        <dbReference type="ARBA" id="ARBA00022970"/>
    </source>
</evidence>
<feature type="transmembrane region" description="Helical" evidence="8">
    <location>
        <begin position="398"/>
        <end position="419"/>
    </location>
</feature>
<organism evidence="10 11">
    <name type="scientific">Coemansia erecta</name>
    <dbReference type="NCBI Taxonomy" id="147472"/>
    <lineage>
        <taxon>Eukaryota</taxon>
        <taxon>Fungi</taxon>
        <taxon>Fungi incertae sedis</taxon>
        <taxon>Zoopagomycota</taxon>
        <taxon>Kickxellomycotina</taxon>
        <taxon>Kickxellomycetes</taxon>
        <taxon>Kickxellales</taxon>
        <taxon>Kickxellaceae</taxon>
        <taxon>Coemansia</taxon>
    </lineage>
</organism>
<keyword evidence="6 8" id="KW-1133">Transmembrane helix</keyword>
<keyword evidence="5" id="KW-0029">Amino-acid transport</keyword>
<keyword evidence="3" id="KW-0813">Transport</keyword>
<dbReference type="GO" id="GO:0015179">
    <property type="term" value="F:L-amino acid transmembrane transporter activity"/>
    <property type="evidence" value="ECO:0007669"/>
    <property type="project" value="TreeGrafter"/>
</dbReference>
<evidence type="ECO:0000256" key="8">
    <source>
        <dbReference type="SAM" id="Phobius"/>
    </source>
</evidence>
<feature type="transmembrane region" description="Helical" evidence="8">
    <location>
        <begin position="82"/>
        <end position="104"/>
    </location>
</feature>
<keyword evidence="11" id="KW-1185">Reference proteome</keyword>
<comment type="subcellular location">
    <subcellularLocation>
        <location evidence="1">Membrane</location>
        <topology evidence="1">Multi-pass membrane protein</topology>
    </subcellularLocation>
</comment>
<reference evidence="10" key="1">
    <citation type="submission" date="2022-07" db="EMBL/GenBank/DDBJ databases">
        <title>Phylogenomic reconstructions and comparative analyses of Kickxellomycotina fungi.</title>
        <authorList>
            <person name="Reynolds N.K."/>
            <person name="Stajich J.E."/>
            <person name="Barry K."/>
            <person name="Grigoriev I.V."/>
            <person name="Crous P."/>
            <person name="Smith M.E."/>
        </authorList>
    </citation>
    <scope>NUCLEOTIDE SEQUENCE</scope>
    <source>
        <strain evidence="10">NBRC 32514</strain>
    </source>
</reference>
<comment type="caution">
    <text evidence="10">The sequence shown here is derived from an EMBL/GenBank/DDBJ whole genome shotgun (WGS) entry which is preliminary data.</text>
</comment>
<feature type="transmembrane region" description="Helical" evidence="8">
    <location>
        <begin position="150"/>
        <end position="169"/>
    </location>
</feature>
<keyword evidence="4 8" id="KW-0812">Transmembrane</keyword>
<proteinExistence type="inferred from homology"/>
<accession>A0A9W7XSG8</accession>
<evidence type="ECO:0000256" key="4">
    <source>
        <dbReference type="ARBA" id="ARBA00022692"/>
    </source>
</evidence>
<feature type="transmembrane region" description="Helical" evidence="8">
    <location>
        <begin position="339"/>
        <end position="357"/>
    </location>
</feature>
<evidence type="ECO:0000313" key="10">
    <source>
        <dbReference type="EMBL" id="KAJ1719866.1"/>
    </source>
</evidence>
<evidence type="ECO:0000256" key="3">
    <source>
        <dbReference type="ARBA" id="ARBA00022448"/>
    </source>
</evidence>
<dbReference type="Pfam" id="PF01490">
    <property type="entry name" value="Aa_trans"/>
    <property type="match status" value="1"/>
</dbReference>
<dbReference type="PANTHER" id="PTHR22950:SF458">
    <property type="entry name" value="SODIUM-COUPLED NEUTRAL AMINO ACID TRANSPORTER 11-RELATED"/>
    <property type="match status" value="1"/>
</dbReference>
<evidence type="ECO:0000256" key="1">
    <source>
        <dbReference type="ARBA" id="ARBA00004141"/>
    </source>
</evidence>
<feature type="transmembrane region" description="Helical" evidence="8">
    <location>
        <begin position="228"/>
        <end position="249"/>
    </location>
</feature>
<dbReference type="GO" id="GO:0016020">
    <property type="term" value="C:membrane"/>
    <property type="evidence" value="ECO:0007669"/>
    <property type="project" value="UniProtKB-SubCell"/>
</dbReference>
<feature type="transmembrane region" description="Helical" evidence="8">
    <location>
        <begin position="38"/>
        <end position="61"/>
    </location>
</feature>